<sequence>MMQQLFVNHSIEEKHHKIVVTLYIDKRYGYEEFGEEFLAKGKKWILENEARKYVSTHLPNVKGGIVKIAFGTMILAALPIHTSVSAEEANNIPNDVIIYTVQPGDTLTHIASEYKLNIDELKQINGLTSDAIYANQDLIIPTDNPVIPEQPTIETNPEDTSLPEIEVKQEIAKESIDNDMGSYTVKPGDTLTSISNKFDVDINQMKAANDLTADTIFINQVLKIPGKDEQGTTRVEETKDQSSTVILAPGTSNPDVKKMKLNLAKLGFIVSNNPNNDFGPKTESTVKDFQAAYGLQPTGVADAETLSKLDALSSASIVLANGVSHPDVKQLKLDLARLGYIVSNNPNNDYGPKTESTVKEFQSANGLKTTGVADTKTLNKIEELLTTSTVFANGDSHPDVKKLKLNLAKLGFIVSNNPNNDFGPKTESTVKDFQSAYGLKATGVADANTINKVEELLASSTVLSNGVSHPDVKQLKLKLAKLGFTVSNNPNNDYGPKTESTVKDFQSAYGLHPTGVADAITLNKLDELLTGTTVLANGISHPDVKQMKINLAKLGFIVSNNPNNDFGPKTEEQVKKFQRKYGLSVTGIADAKTLDTLEKIVKGEHGDSNEEETILLKEGVKHKKVIQLKLDLEKAGFKVSDNPNTSYGPITTHTVKEFQRAYNLTADGIAGEATLKKLEEVISQTIPSPFNRVMKQEDSGNDVKLLQTYLNDVGFKVVNVPTNYYGTLTENKVKEFQQQNGLPITGIADARTLQQLVTARAGIKENINSFFITGRGYGHAVGMTQHGAYGMASEGYAYDEILSYYYTGTGIGVRDTSNQNIRVLLAEGLDKLTISSNQAYQVGDREFLPNTKTTIIYKDGKYTLENSGRTYELTKAFQVSSSNDGLLIFNNKYYEGNFSVSTSKDKLDLVNHLNIENYLKGVVPYEIIPSWNNLDLFKVQTLAARTYALKQINPNKKFDVYDTTRSQVYNGIPQAIPEQYVRNINQAISATKGEVILYNGALIDAVYSASAGGQTVDAVDVWGNNVPYLIGKEDPYDRSKYASNWWSYTITKQQLQSLYPEVGKIINVTVTETKYNRPTKIRISGETKEITVTGSEFRNKLGTNHMQSATFTIEGIQ</sequence>
<dbReference type="NCBIfam" id="TIGR02669">
    <property type="entry name" value="SpoIID_LytB"/>
    <property type="match status" value="1"/>
</dbReference>
<dbReference type="InterPro" id="IPR036366">
    <property type="entry name" value="PGBDSf"/>
</dbReference>
<evidence type="ECO:0000256" key="1">
    <source>
        <dbReference type="ARBA" id="ARBA00023049"/>
    </source>
</evidence>
<organism evidence="3 4">
    <name type="scientific">Oceanobacillus halophilus</name>
    <dbReference type="NCBI Taxonomy" id="930130"/>
    <lineage>
        <taxon>Bacteria</taxon>
        <taxon>Bacillati</taxon>
        <taxon>Bacillota</taxon>
        <taxon>Bacilli</taxon>
        <taxon>Bacillales</taxon>
        <taxon>Bacillaceae</taxon>
        <taxon>Oceanobacillus</taxon>
    </lineage>
</organism>
<dbReference type="CDD" id="cd00118">
    <property type="entry name" value="LysM"/>
    <property type="match status" value="2"/>
</dbReference>
<keyword evidence="1" id="KW-0482">Metalloprotease</keyword>
<evidence type="ECO:0000259" key="2">
    <source>
        <dbReference type="PROSITE" id="PS51782"/>
    </source>
</evidence>
<dbReference type="SUPFAM" id="SSF54106">
    <property type="entry name" value="LysM domain"/>
    <property type="match status" value="2"/>
</dbReference>
<dbReference type="InterPro" id="IPR013486">
    <property type="entry name" value="SpoIID/LytB"/>
</dbReference>
<dbReference type="Gene3D" id="1.10.101.10">
    <property type="entry name" value="PGBD-like superfamily/PGBD"/>
    <property type="match status" value="7"/>
</dbReference>
<dbReference type="GO" id="GO:0004222">
    <property type="term" value="F:metalloendopeptidase activity"/>
    <property type="evidence" value="ECO:0007669"/>
    <property type="project" value="TreeGrafter"/>
</dbReference>
<dbReference type="GO" id="GO:0030435">
    <property type="term" value="P:sporulation resulting in formation of a cellular spore"/>
    <property type="evidence" value="ECO:0007669"/>
    <property type="project" value="InterPro"/>
</dbReference>
<dbReference type="PANTHER" id="PTHR10201:SF323">
    <property type="entry name" value="MATRIX METALLOPROTEINASE-21"/>
    <property type="match status" value="1"/>
</dbReference>
<feature type="domain" description="LysM" evidence="2">
    <location>
        <begin position="181"/>
        <end position="224"/>
    </location>
</feature>
<dbReference type="InterPro" id="IPR018392">
    <property type="entry name" value="LysM"/>
</dbReference>
<name>A0A495A455_9BACI</name>
<reference evidence="3 4" key="1">
    <citation type="journal article" date="2016" name="Int. J. Syst. Evol. Microbiol.">
        <title>Oceanobacillus halophilus sp. nov., a novel moderately halophilic bacterium from a hypersaline lake.</title>
        <authorList>
            <person name="Amoozegar M.A."/>
            <person name="Bagheri M."/>
            <person name="Makhdoumi A."/>
            <person name="Nikou M.M."/>
            <person name="Fazeli S.A.S."/>
            <person name="Schumann P."/>
            <person name="Sproer C."/>
            <person name="Sanchez-Porro C."/>
            <person name="Ventosa A."/>
        </authorList>
    </citation>
    <scope>NUCLEOTIDE SEQUENCE [LARGE SCALE GENOMIC DNA]</scope>
    <source>
        <strain evidence="3 4">DSM 23996</strain>
    </source>
</reference>
<proteinExistence type="predicted"/>
<dbReference type="EMBL" id="RBZP01000004">
    <property type="protein sequence ID" value="RKQ34297.1"/>
    <property type="molecule type" value="Genomic_DNA"/>
</dbReference>
<dbReference type="InterPro" id="IPR036365">
    <property type="entry name" value="PGBD-like_sf"/>
</dbReference>
<accession>A0A495A455</accession>
<dbReference type="GO" id="GO:0030198">
    <property type="term" value="P:extracellular matrix organization"/>
    <property type="evidence" value="ECO:0007669"/>
    <property type="project" value="TreeGrafter"/>
</dbReference>
<dbReference type="InterPro" id="IPR013693">
    <property type="entry name" value="SpoIID/LytB_N"/>
</dbReference>
<dbReference type="InterPro" id="IPR036779">
    <property type="entry name" value="LysM_dom_sf"/>
</dbReference>
<dbReference type="SMART" id="SM00257">
    <property type="entry name" value="LysM"/>
    <property type="match status" value="2"/>
</dbReference>
<keyword evidence="1" id="KW-0378">Hydrolase</keyword>
<dbReference type="GO" id="GO:0030574">
    <property type="term" value="P:collagen catabolic process"/>
    <property type="evidence" value="ECO:0007669"/>
    <property type="project" value="TreeGrafter"/>
</dbReference>
<dbReference type="Pfam" id="PF08486">
    <property type="entry name" value="SpoIID"/>
    <property type="match status" value="1"/>
</dbReference>
<evidence type="ECO:0000313" key="3">
    <source>
        <dbReference type="EMBL" id="RKQ34297.1"/>
    </source>
</evidence>
<dbReference type="AlphaFoldDB" id="A0A495A455"/>
<dbReference type="Proteomes" id="UP000269301">
    <property type="component" value="Unassembled WGS sequence"/>
</dbReference>
<feature type="domain" description="LysM" evidence="2">
    <location>
        <begin position="97"/>
        <end position="140"/>
    </location>
</feature>
<dbReference type="Gene3D" id="3.10.350.10">
    <property type="entry name" value="LysM domain"/>
    <property type="match status" value="2"/>
</dbReference>
<evidence type="ECO:0000313" key="4">
    <source>
        <dbReference type="Proteomes" id="UP000269301"/>
    </source>
</evidence>
<dbReference type="Pfam" id="PF01476">
    <property type="entry name" value="LysM"/>
    <property type="match status" value="2"/>
</dbReference>
<dbReference type="PROSITE" id="PS51782">
    <property type="entry name" value="LYSM"/>
    <property type="match status" value="2"/>
</dbReference>
<dbReference type="PANTHER" id="PTHR10201">
    <property type="entry name" value="MATRIX METALLOPROTEINASE"/>
    <property type="match status" value="1"/>
</dbReference>
<protein>
    <submittedName>
        <fullName evidence="3">SpoIID/LytB domain-containing protein</fullName>
    </submittedName>
</protein>
<keyword evidence="4" id="KW-1185">Reference proteome</keyword>
<dbReference type="InterPro" id="IPR002477">
    <property type="entry name" value="Peptidoglycan-bd-like"/>
</dbReference>
<gene>
    <name evidence="3" type="ORF">D8M06_07920</name>
</gene>
<keyword evidence="1" id="KW-0645">Protease</keyword>
<dbReference type="Pfam" id="PF01471">
    <property type="entry name" value="PG_binding_1"/>
    <property type="match status" value="7"/>
</dbReference>
<dbReference type="SUPFAM" id="SSF47090">
    <property type="entry name" value="PGBD-like"/>
    <property type="match status" value="7"/>
</dbReference>
<comment type="caution">
    <text evidence="3">The sequence shown here is derived from an EMBL/GenBank/DDBJ whole genome shotgun (WGS) entry which is preliminary data.</text>
</comment>